<keyword evidence="1" id="KW-0732">Signal</keyword>
<dbReference type="SMART" id="SM00869">
    <property type="entry name" value="Autotransporter"/>
    <property type="match status" value="1"/>
</dbReference>
<reference evidence="3 4" key="1">
    <citation type="journal article" date="2018" name="Syst. Appl. Microbiol.">
        <title>Ereboglobus luteus gen. nov. sp. nov. from cockroach guts, and new insights into the oxygen relationship of the genera Opitutus and Didymococcus (Verrucomicrobia: Opitutaceae).</title>
        <authorList>
            <person name="Tegtmeier D."/>
            <person name="Belitz A."/>
            <person name="Radek R."/>
            <person name="Heimerl T."/>
            <person name="Brune A."/>
        </authorList>
    </citation>
    <scope>NUCLEOTIDE SEQUENCE [LARGE SCALE GENOMIC DNA]</scope>
    <source>
        <strain evidence="3 4">Ho45</strain>
    </source>
</reference>
<dbReference type="InterPro" id="IPR036709">
    <property type="entry name" value="Autotransporte_beta_dom_sf"/>
</dbReference>
<evidence type="ECO:0000313" key="4">
    <source>
        <dbReference type="Proteomes" id="UP000244896"/>
    </source>
</evidence>
<dbReference type="KEGG" id="elut:CKA38_08315"/>
<feature type="domain" description="Autotransporter" evidence="2">
    <location>
        <begin position="885"/>
        <end position="1166"/>
    </location>
</feature>
<sequence length="1166" mass="119858">MIGFDNAAQLGSGTGGITFADSGTLRAASTVTGTLTDNVRVAAGKTAAIEVERGGSFIYGGVLSSAADSTLRKTGEGSLLLTGDSSANAGALAIDKGAVTLVETNAALGGKITVGAGATLGGVGAAGAGGSVKIAAGGILDAGLDSTQSGTLTVHNLEMSGGATLRLDLFKDADGAYQKSDRVFDSGTSSISGANTIDLTSFATGTFNLGNLGGLAAAGSVTLSGMTLPVGGRLSAELTNASGTLEMITTSDQSRVMTWKGGANSTWNLAEKNWSDGGSVNQFSYGDRIIFDDTSSAANREIFIDAGEVRIADMTVNGNTDYTFTGGGIHASADNVQPDSGGVAHIVGTGRLVKTGNGTLTLANGQNTFTRVELGGGVLAVGNGNQLTTTDTNAGIVFTNDATLRATNDLSLDNQIFVTSGYTGAVDSNGHDMVLQSVYLGTNAAFVKQGEGVATIEQRLSLPDTSALIVREGTVRVGADYVFSTNEGASIVVDAGAKIDLAGHSLLMRGLSGAGEVDVAGGYLIYNVDSASSVGTFAGSLAGSGTINKTGDGKWTLSGVSSFDGTFQLVAGELGLANNDALGTSSLTVAPAATGLSVEADGLNIANPITAGTGMLTIESNGLGAEFSGNITADTIALAGTGTLMLSGNNTIANMAINVPHAIARRAESVSGDVQIGAGNTLEFRGVSMGQVNGDITGNRVLFTSSTMALRGANTLSRVDIADNSRVSAASTGALGGIGSNITVRDGAWLALPVVGVTGGNMNVDGGALVFGSEQGMGSLALSGTLGFTNGGEIRLAALLPTGVYTAAVAYGGIANMPDYDPHQGGMFMVADIVNGDTLVLTAYNKALEPGKDIVVAFDALSSTMRAVNARISEEFITPLADENAPRGKRSLWFRAIGSFMEYGDDEEHIGYTDNTYTGLIGYDWLLQKNLMLGAYVGYSFSKVETSNDAKTDMDMPFMGVYAARKLGAFCVSADVMLGTGKADTERTEDFGNFVTGSHKLDTLGASMEVSYSLPIFASGEVRPSVGIHYMNLSFYNYAEEGKGAVRLDDVNASLLQGVVKIDASKRIEMPWGLPGAVGLSVGWRQNFRNDRTDAWATLVEYPDARIQIRGDKYDKNSVMAGLNIRMMLSKSMIFSLAYDYDCVPFGDQNNGTGRHTFNSSVRITW</sequence>
<name>A0A2U8E3Z3_9BACT</name>
<organism evidence="3 4">
    <name type="scientific">Ereboglobus luteus</name>
    <dbReference type="NCBI Taxonomy" id="1796921"/>
    <lineage>
        <taxon>Bacteria</taxon>
        <taxon>Pseudomonadati</taxon>
        <taxon>Verrucomicrobiota</taxon>
        <taxon>Opitutia</taxon>
        <taxon>Opitutales</taxon>
        <taxon>Opitutaceae</taxon>
        <taxon>Ereboglobus</taxon>
    </lineage>
</organism>
<evidence type="ECO:0000256" key="1">
    <source>
        <dbReference type="ARBA" id="ARBA00022729"/>
    </source>
</evidence>
<evidence type="ECO:0000313" key="3">
    <source>
        <dbReference type="EMBL" id="AWI09242.1"/>
    </source>
</evidence>
<keyword evidence="4" id="KW-1185">Reference proteome</keyword>
<protein>
    <recommendedName>
        <fullName evidence="2">Autotransporter domain-containing protein</fullName>
    </recommendedName>
</protein>
<accession>A0A2U8E3Z3</accession>
<dbReference type="OrthoDB" id="200454at2"/>
<dbReference type="RefSeq" id="WP_108825054.1">
    <property type="nucleotide sequence ID" value="NZ_CP023004.1"/>
</dbReference>
<dbReference type="EMBL" id="CP023004">
    <property type="protein sequence ID" value="AWI09242.1"/>
    <property type="molecule type" value="Genomic_DNA"/>
</dbReference>
<dbReference type="Proteomes" id="UP000244896">
    <property type="component" value="Chromosome"/>
</dbReference>
<dbReference type="SUPFAM" id="SSF103515">
    <property type="entry name" value="Autotransporter"/>
    <property type="match status" value="1"/>
</dbReference>
<proteinExistence type="predicted"/>
<dbReference type="Pfam" id="PF03797">
    <property type="entry name" value="Autotransporter"/>
    <property type="match status" value="1"/>
</dbReference>
<dbReference type="PROSITE" id="PS51208">
    <property type="entry name" value="AUTOTRANSPORTER"/>
    <property type="match status" value="1"/>
</dbReference>
<evidence type="ECO:0000259" key="2">
    <source>
        <dbReference type="PROSITE" id="PS51208"/>
    </source>
</evidence>
<dbReference type="Gene3D" id="2.40.128.130">
    <property type="entry name" value="Autotransporter beta-domain"/>
    <property type="match status" value="1"/>
</dbReference>
<dbReference type="InterPro" id="IPR013425">
    <property type="entry name" value="Autotrns_rpt"/>
</dbReference>
<gene>
    <name evidence="3" type="ORF">CKA38_08315</name>
</gene>
<dbReference type="SUPFAM" id="SSF51126">
    <property type="entry name" value="Pectin lyase-like"/>
    <property type="match status" value="1"/>
</dbReference>
<dbReference type="InterPro" id="IPR011050">
    <property type="entry name" value="Pectin_lyase_fold/virulence"/>
</dbReference>
<dbReference type="InterPro" id="IPR005546">
    <property type="entry name" value="Autotransporte_beta"/>
</dbReference>
<dbReference type="AlphaFoldDB" id="A0A2U8E3Z3"/>
<dbReference type="NCBIfam" id="TIGR02601">
    <property type="entry name" value="autotrns_rpt"/>
    <property type="match status" value="2"/>
</dbReference>